<protein>
    <submittedName>
        <fullName evidence="1">Uncharacterized protein</fullName>
    </submittedName>
</protein>
<accession>X1NJD4</accession>
<organism evidence="1">
    <name type="scientific">marine sediment metagenome</name>
    <dbReference type="NCBI Taxonomy" id="412755"/>
    <lineage>
        <taxon>unclassified sequences</taxon>
        <taxon>metagenomes</taxon>
        <taxon>ecological metagenomes</taxon>
    </lineage>
</organism>
<name>X1NJD4_9ZZZZ</name>
<gene>
    <name evidence="1" type="ORF">S06H3_50495</name>
</gene>
<sequence>MKAESCGLILMGYRDAIIGVQRLKEKHYLNVVEIIRLDRTELN</sequence>
<proteinExistence type="predicted"/>
<evidence type="ECO:0000313" key="1">
    <source>
        <dbReference type="EMBL" id="GAI43693.1"/>
    </source>
</evidence>
<dbReference type="EMBL" id="BARV01031977">
    <property type="protein sequence ID" value="GAI43693.1"/>
    <property type="molecule type" value="Genomic_DNA"/>
</dbReference>
<dbReference type="AlphaFoldDB" id="X1NJD4"/>
<comment type="caution">
    <text evidence="1">The sequence shown here is derived from an EMBL/GenBank/DDBJ whole genome shotgun (WGS) entry which is preliminary data.</text>
</comment>
<reference evidence="1" key="1">
    <citation type="journal article" date="2014" name="Front. Microbiol.">
        <title>High frequency of phylogenetically diverse reductive dehalogenase-homologous genes in deep subseafloor sedimentary metagenomes.</title>
        <authorList>
            <person name="Kawai M."/>
            <person name="Futagami T."/>
            <person name="Toyoda A."/>
            <person name="Takaki Y."/>
            <person name="Nishi S."/>
            <person name="Hori S."/>
            <person name="Arai W."/>
            <person name="Tsubouchi T."/>
            <person name="Morono Y."/>
            <person name="Uchiyama I."/>
            <person name="Ito T."/>
            <person name="Fujiyama A."/>
            <person name="Inagaki F."/>
            <person name="Takami H."/>
        </authorList>
    </citation>
    <scope>NUCLEOTIDE SEQUENCE</scope>
    <source>
        <strain evidence="1">Expedition CK06-06</strain>
    </source>
</reference>